<comment type="similarity">
    <text evidence="5">Belongs to the OXA1/ALB3/YidC family.</text>
</comment>
<keyword evidence="2 5" id="KW-0812">Transmembrane</keyword>
<sequence length="398" mass="44924">MVGQRVKVSLFPRMFCKYGGMVALPRCNVCHPYALGFILQRHTLWKASTSSAVFTARTEQIVTRGKEQLVSGTPILSFKAFRKSPTRLCTPVSWQRKTGMLAYFSTASVSDNSSRLGWYESFADSAPVHMAENMLTSLQEVSGLPWWANIICATVALRTAITLPLAIYQMYIIAKVENLQPEIENLVKQLQFEVSVYGKQKGWSERVARFHFRKNLKRIISGLYVRDNCHPFKASLLMWIQIPMWVFMSVALRNLSVGTLHSGDVYAVYTQMVAGGALWFPDLTLPDSTWILPISLGLLNLLIVEIFALRNVELSRFQKYVTNCIRVFSVLMIPIAATVPSSVALYWVSSSCVGLGHNLLLRSPTLRHICRIPRTKSDSDTPYKDIARALLVKCSFQR</sequence>
<evidence type="ECO:0000256" key="4">
    <source>
        <dbReference type="ARBA" id="ARBA00023136"/>
    </source>
</evidence>
<dbReference type="Pfam" id="PF02096">
    <property type="entry name" value="60KD_IMP"/>
    <property type="match status" value="1"/>
</dbReference>
<dbReference type="GO" id="GO:0032979">
    <property type="term" value="P:protein insertion into mitochondrial inner membrane from matrix"/>
    <property type="evidence" value="ECO:0007669"/>
    <property type="project" value="TreeGrafter"/>
</dbReference>
<dbReference type="GO" id="GO:0005743">
    <property type="term" value="C:mitochondrial inner membrane"/>
    <property type="evidence" value="ECO:0007669"/>
    <property type="project" value="TreeGrafter"/>
</dbReference>
<dbReference type="AlphaFoldDB" id="A0A6P7WW60"/>
<proteinExistence type="inferred from homology"/>
<organism evidence="8 9">
    <name type="scientific">Microcaecilia unicolor</name>
    <dbReference type="NCBI Taxonomy" id="1415580"/>
    <lineage>
        <taxon>Eukaryota</taxon>
        <taxon>Metazoa</taxon>
        <taxon>Chordata</taxon>
        <taxon>Craniata</taxon>
        <taxon>Vertebrata</taxon>
        <taxon>Euteleostomi</taxon>
        <taxon>Amphibia</taxon>
        <taxon>Gymnophiona</taxon>
        <taxon>Siphonopidae</taxon>
        <taxon>Microcaecilia</taxon>
    </lineage>
</organism>
<dbReference type="KEGG" id="muo:115458885"/>
<feature type="transmembrane region" description="Helical" evidence="6">
    <location>
        <begin position="320"/>
        <end position="337"/>
    </location>
</feature>
<dbReference type="OrthoDB" id="2148490at2759"/>
<dbReference type="RefSeq" id="XP_030044583.1">
    <property type="nucleotide sequence ID" value="XM_030188723.1"/>
</dbReference>
<keyword evidence="4 6" id="KW-0472">Membrane</keyword>
<keyword evidence="8" id="KW-1185">Reference proteome</keyword>
<dbReference type="PANTHER" id="PTHR12428:SF65">
    <property type="entry name" value="CYTOCHROME C OXIDASE ASSEMBLY PROTEIN COX18, MITOCHONDRIAL"/>
    <property type="match status" value="1"/>
</dbReference>
<comment type="subcellular location">
    <subcellularLocation>
        <location evidence="1 5">Membrane</location>
        <topology evidence="1 5">Multi-pass membrane protein</topology>
    </subcellularLocation>
</comment>
<dbReference type="GO" id="GO:0033617">
    <property type="term" value="P:mitochondrial respiratory chain complex IV assembly"/>
    <property type="evidence" value="ECO:0007669"/>
    <property type="project" value="TreeGrafter"/>
</dbReference>
<accession>A0A6P7WW60</accession>
<dbReference type="CDD" id="cd20069">
    <property type="entry name" value="5TM_Oxa1-like"/>
    <property type="match status" value="1"/>
</dbReference>
<dbReference type="Proteomes" id="UP000515156">
    <property type="component" value="Unplaced"/>
</dbReference>
<protein>
    <submittedName>
        <fullName evidence="9">Cytochrome c oxidase assembly protein COX18, mitochondrial-like</fullName>
    </submittedName>
</protein>
<dbReference type="GO" id="GO:0032977">
    <property type="term" value="F:membrane insertase activity"/>
    <property type="evidence" value="ECO:0007669"/>
    <property type="project" value="InterPro"/>
</dbReference>
<gene>
    <name evidence="9" type="primary">LOC115458885</name>
</gene>
<reference evidence="9" key="1">
    <citation type="submission" date="2025-08" db="UniProtKB">
        <authorList>
            <consortium name="RefSeq"/>
        </authorList>
    </citation>
    <scope>IDENTIFICATION</scope>
</reference>
<name>A0A6P7WW60_9AMPH</name>
<dbReference type="PANTHER" id="PTHR12428">
    <property type="entry name" value="OXA1"/>
    <property type="match status" value="1"/>
</dbReference>
<dbReference type="InParanoid" id="A0A6P7WW60"/>
<feature type="transmembrane region" description="Helical" evidence="6">
    <location>
        <begin position="236"/>
        <end position="255"/>
    </location>
</feature>
<dbReference type="InterPro" id="IPR028055">
    <property type="entry name" value="YidC/Oxa/ALB_C"/>
</dbReference>
<feature type="domain" description="Membrane insertase YidC/Oxa/ALB C-terminal" evidence="7">
    <location>
        <begin position="146"/>
        <end position="361"/>
    </location>
</feature>
<evidence type="ECO:0000256" key="6">
    <source>
        <dbReference type="SAM" id="Phobius"/>
    </source>
</evidence>
<dbReference type="GeneID" id="115458885"/>
<evidence type="ECO:0000256" key="5">
    <source>
        <dbReference type="RuleBase" id="RU003945"/>
    </source>
</evidence>
<dbReference type="FunCoup" id="A0A6P7WW60">
    <property type="interactions" value="498"/>
</dbReference>
<evidence type="ECO:0000256" key="3">
    <source>
        <dbReference type="ARBA" id="ARBA00022989"/>
    </source>
</evidence>
<dbReference type="InterPro" id="IPR001708">
    <property type="entry name" value="YidC/ALB3/OXA1/COX18"/>
</dbReference>
<feature type="transmembrane region" description="Helical" evidence="6">
    <location>
        <begin position="290"/>
        <end position="308"/>
    </location>
</feature>
<evidence type="ECO:0000256" key="1">
    <source>
        <dbReference type="ARBA" id="ARBA00004141"/>
    </source>
</evidence>
<evidence type="ECO:0000313" key="8">
    <source>
        <dbReference type="Proteomes" id="UP000515156"/>
    </source>
</evidence>
<evidence type="ECO:0000256" key="2">
    <source>
        <dbReference type="ARBA" id="ARBA00022692"/>
    </source>
</evidence>
<keyword evidence="3 6" id="KW-1133">Transmembrane helix</keyword>
<evidence type="ECO:0000313" key="9">
    <source>
        <dbReference type="RefSeq" id="XP_030044583.1"/>
    </source>
</evidence>
<evidence type="ECO:0000259" key="7">
    <source>
        <dbReference type="Pfam" id="PF02096"/>
    </source>
</evidence>
<feature type="transmembrane region" description="Helical" evidence="6">
    <location>
        <begin position="146"/>
        <end position="168"/>
    </location>
</feature>